<dbReference type="Proteomes" id="UP000006727">
    <property type="component" value="Chromosome 4"/>
</dbReference>
<dbReference type="PANTHER" id="PTHR36856">
    <property type="entry name" value="OS07G0175200 PROTEIN"/>
    <property type="match status" value="1"/>
</dbReference>
<evidence type="ECO:0000313" key="1">
    <source>
        <dbReference type="EnsemblPlants" id="Pp3c4_4750V3.1"/>
    </source>
</evidence>
<protein>
    <submittedName>
        <fullName evidence="1">Uncharacterized protein</fullName>
    </submittedName>
</protein>
<reference evidence="1 2" key="1">
    <citation type="journal article" date="2008" name="Science">
        <title>The Physcomitrella genome reveals evolutionary insights into the conquest of land by plants.</title>
        <authorList>
            <person name="Rensing S."/>
            <person name="Lang D."/>
            <person name="Zimmer A."/>
            <person name="Terry A."/>
            <person name="Salamov A."/>
            <person name="Shapiro H."/>
            <person name="Nishiyama T."/>
            <person name="Perroud P.-F."/>
            <person name="Lindquist E."/>
            <person name="Kamisugi Y."/>
            <person name="Tanahashi T."/>
            <person name="Sakakibara K."/>
            <person name="Fujita T."/>
            <person name="Oishi K."/>
            <person name="Shin-I T."/>
            <person name="Kuroki Y."/>
            <person name="Toyoda A."/>
            <person name="Suzuki Y."/>
            <person name="Hashimoto A."/>
            <person name="Yamaguchi K."/>
            <person name="Sugano A."/>
            <person name="Kohara Y."/>
            <person name="Fujiyama A."/>
            <person name="Anterola A."/>
            <person name="Aoki S."/>
            <person name="Ashton N."/>
            <person name="Barbazuk W.B."/>
            <person name="Barker E."/>
            <person name="Bennetzen J."/>
            <person name="Bezanilla M."/>
            <person name="Blankenship R."/>
            <person name="Cho S.H."/>
            <person name="Dutcher S."/>
            <person name="Estelle M."/>
            <person name="Fawcett J.A."/>
            <person name="Gundlach H."/>
            <person name="Hanada K."/>
            <person name="Heyl A."/>
            <person name="Hicks K.A."/>
            <person name="Hugh J."/>
            <person name="Lohr M."/>
            <person name="Mayer K."/>
            <person name="Melkozernov A."/>
            <person name="Murata T."/>
            <person name="Nelson D."/>
            <person name="Pils B."/>
            <person name="Prigge M."/>
            <person name="Reiss B."/>
            <person name="Renner T."/>
            <person name="Rombauts S."/>
            <person name="Rushton P."/>
            <person name="Sanderfoot A."/>
            <person name="Schween G."/>
            <person name="Shiu S.-H."/>
            <person name="Stueber K."/>
            <person name="Theodoulou F.L."/>
            <person name="Tu H."/>
            <person name="Van de Peer Y."/>
            <person name="Verrier P.J."/>
            <person name="Waters E."/>
            <person name="Wood A."/>
            <person name="Yang L."/>
            <person name="Cove D."/>
            <person name="Cuming A."/>
            <person name="Hasebe M."/>
            <person name="Lucas S."/>
            <person name="Mishler D.B."/>
            <person name="Reski R."/>
            <person name="Grigoriev I."/>
            <person name="Quatrano R.S."/>
            <person name="Boore J.L."/>
        </authorList>
    </citation>
    <scope>NUCLEOTIDE SEQUENCE [LARGE SCALE GENOMIC DNA]</scope>
    <source>
        <strain evidence="1 2">cv. Gransden 2004</strain>
    </source>
</reference>
<reference evidence="1" key="3">
    <citation type="submission" date="2020-12" db="UniProtKB">
        <authorList>
            <consortium name="EnsemblPlants"/>
        </authorList>
    </citation>
    <scope>IDENTIFICATION</scope>
</reference>
<sequence length="104" mass="10552">MSRMLKLGFRDCGGGDIGVAGGFAPSGGIDFLAATATMTPCDVAALKKCLEEHKGDGEKCKEHIAAFKTACSAPSSSSPQRAQPKSTHQAAASDCATCAPPVSH</sequence>
<evidence type="ECO:0000313" key="2">
    <source>
        <dbReference type="Proteomes" id="UP000006727"/>
    </source>
</evidence>
<keyword evidence="2" id="KW-1185">Reference proteome</keyword>
<organism evidence="1 2">
    <name type="scientific">Physcomitrium patens</name>
    <name type="common">Spreading-leaved earth moss</name>
    <name type="synonym">Physcomitrella patens</name>
    <dbReference type="NCBI Taxonomy" id="3218"/>
    <lineage>
        <taxon>Eukaryota</taxon>
        <taxon>Viridiplantae</taxon>
        <taxon>Streptophyta</taxon>
        <taxon>Embryophyta</taxon>
        <taxon>Bryophyta</taxon>
        <taxon>Bryophytina</taxon>
        <taxon>Bryopsida</taxon>
        <taxon>Funariidae</taxon>
        <taxon>Funariales</taxon>
        <taxon>Funariaceae</taxon>
        <taxon>Physcomitrium</taxon>
    </lineage>
</organism>
<reference evidence="1 2" key="2">
    <citation type="journal article" date="2018" name="Plant J.">
        <title>The Physcomitrella patens chromosome-scale assembly reveals moss genome structure and evolution.</title>
        <authorList>
            <person name="Lang D."/>
            <person name="Ullrich K.K."/>
            <person name="Murat F."/>
            <person name="Fuchs J."/>
            <person name="Jenkins J."/>
            <person name="Haas F.B."/>
            <person name="Piednoel M."/>
            <person name="Gundlach H."/>
            <person name="Van Bel M."/>
            <person name="Meyberg R."/>
            <person name="Vives C."/>
            <person name="Morata J."/>
            <person name="Symeonidi A."/>
            <person name="Hiss M."/>
            <person name="Muchero W."/>
            <person name="Kamisugi Y."/>
            <person name="Saleh O."/>
            <person name="Blanc G."/>
            <person name="Decker E.L."/>
            <person name="van Gessel N."/>
            <person name="Grimwood J."/>
            <person name="Hayes R.D."/>
            <person name="Graham S.W."/>
            <person name="Gunter L.E."/>
            <person name="McDaniel S.F."/>
            <person name="Hoernstein S.N.W."/>
            <person name="Larsson A."/>
            <person name="Li F.W."/>
            <person name="Perroud P.F."/>
            <person name="Phillips J."/>
            <person name="Ranjan P."/>
            <person name="Rokshar D.S."/>
            <person name="Rothfels C.J."/>
            <person name="Schneider L."/>
            <person name="Shu S."/>
            <person name="Stevenson D.W."/>
            <person name="Thummler F."/>
            <person name="Tillich M."/>
            <person name="Villarreal Aguilar J.C."/>
            <person name="Widiez T."/>
            <person name="Wong G.K."/>
            <person name="Wymore A."/>
            <person name="Zhang Y."/>
            <person name="Zimmer A.D."/>
            <person name="Quatrano R.S."/>
            <person name="Mayer K.F.X."/>
            <person name="Goodstein D."/>
            <person name="Casacuberta J.M."/>
            <person name="Vandepoele K."/>
            <person name="Reski R."/>
            <person name="Cuming A.C."/>
            <person name="Tuskan G.A."/>
            <person name="Maumus F."/>
            <person name="Salse J."/>
            <person name="Schmutz J."/>
            <person name="Rensing S.A."/>
        </authorList>
    </citation>
    <scope>NUCLEOTIDE SEQUENCE [LARGE SCALE GENOMIC DNA]</scope>
    <source>
        <strain evidence="1 2">cv. Gransden 2004</strain>
    </source>
</reference>
<dbReference type="EMBL" id="ABEU02000004">
    <property type="status" value="NOT_ANNOTATED_CDS"/>
    <property type="molecule type" value="Genomic_DNA"/>
</dbReference>
<accession>A0A7I4DSR0</accession>
<dbReference type="Gramene" id="Pp3c4_4750V3.1">
    <property type="protein sequence ID" value="Pp3c4_4750V3.1"/>
    <property type="gene ID" value="Pp3c4_4750"/>
</dbReference>
<dbReference type="EnsemblPlants" id="Pp3c4_4750V3.1">
    <property type="protein sequence ID" value="Pp3c4_4750V3.1"/>
    <property type="gene ID" value="Pp3c4_4750"/>
</dbReference>
<dbReference type="AlphaFoldDB" id="A0A7I4DSR0"/>
<dbReference type="InParanoid" id="A0A7I4DSR0"/>
<name>A0A7I4DSR0_PHYPA</name>
<proteinExistence type="predicted"/>
<dbReference type="PANTHER" id="PTHR36856:SF1">
    <property type="entry name" value="OS07G0175200 PROTEIN"/>
    <property type="match status" value="1"/>
</dbReference>